<dbReference type="InterPro" id="IPR001320">
    <property type="entry name" value="Iontro_rcpt_C"/>
</dbReference>
<gene>
    <name evidence="8" type="ORF">DU473_00895</name>
</gene>
<proteinExistence type="inferred from homology"/>
<dbReference type="SMART" id="SM00062">
    <property type="entry name" value="PBPb"/>
    <property type="match status" value="1"/>
</dbReference>
<dbReference type="Proteomes" id="UP000292583">
    <property type="component" value="Unassembled WGS sequence"/>
</dbReference>
<dbReference type="AlphaFoldDB" id="A0A4Q9JWK1"/>
<evidence type="ECO:0000256" key="5">
    <source>
        <dbReference type="SAM" id="SignalP"/>
    </source>
</evidence>
<dbReference type="PANTHER" id="PTHR35936">
    <property type="entry name" value="MEMBRANE-BOUND LYTIC MUREIN TRANSGLYCOSYLASE F"/>
    <property type="match status" value="1"/>
</dbReference>
<evidence type="ECO:0000256" key="3">
    <source>
        <dbReference type="ARBA" id="ARBA00022729"/>
    </source>
</evidence>
<dbReference type="OrthoDB" id="5431130at2"/>
<reference evidence="8 9" key="1">
    <citation type="submission" date="2018-07" db="EMBL/GenBank/DDBJ databases">
        <title>Campylobacter zealandensis sp. nov., isolated from birds and water in New Zealand.</title>
        <authorList>
            <person name="Wilkinson D.A."/>
            <person name="Biggs P.J."/>
            <person name="French N.P."/>
            <person name="Midwinter A.C."/>
        </authorList>
    </citation>
    <scope>NUCLEOTIDE SEQUENCE [LARGE SCALE GENOMIC DNA]</scope>
    <source>
        <strain evidence="8 9">B423b</strain>
    </source>
</reference>
<protein>
    <submittedName>
        <fullName evidence="8">Basic amino acid ABC transporter substrate-binding protein</fullName>
    </submittedName>
</protein>
<dbReference type="GO" id="GO:0016020">
    <property type="term" value="C:membrane"/>
    <property type="evidence" value="ECO:0007669"/>
    <property type="project" value="InterPro"/>
</dbReference>
<accession>A0A4Q9JWK1</accession>
<dbReference type="Pfam" id="PF00497">
    <property type="entry name" value="SBP_bac_3"/>
    <property type="match status" value="1"/>
</dbReference>
<dbReference type="InterPro" id="IPR018313">
    <property type="entry name" value="SBP_3_CS"/>
</dbReference>
<name>A0A4Q9JWK1_9BACT</name>
<keyword evidence="9" id="KW-1185">Reference proteome</keyword>
<evidence type="ECO:0000256" key="1">
    <source>
        <dbReference type="ARBA" id="ARBA00004196"/>
    </source>
</evidence>
<dbReference type="SMART" id="SM00079">
    <property type="entry name" value="PBPe"/>
    <property type="match status" value="1"/>
</dbReference>
<feature type="signal peptide" evidence="5">
    <location>
        <begin position="1"/>
        <end position="19"/>
    </location>
</feature>
<dbReference type="GO" id="GO:0015276">
    <property type="term" value="F:ligand-gated monoatomic ion channel activity"/>
    <property type="evidence" value="ECO:0007669"/>
    <property type="project" value="InterPro"/>
</dbReference>
<comment type="subcellular location">
    <subcellularLocation>
        <location evidence="1">Cell envelope</location>
    </subcellularLocation>
</comment>
<organism evidence="8 9">
    <name type="scientific">Campylobacter novaezeelandiae</name>
    <dbReference type="NCBI Taxonomy" id="2267891"/>
    <lineage>
        <taxon>Bacteria</taxon>
        <taxon>Pseudomonadati</taxon>
        <taxon>Campylobacterota</taxon>
        <taxon>Epsilonproteobacteria</taxon>
        <taxon>Campylobacterales</taxon>
        <taxon>Campylobacteraceae</taxon>
        <taxon>Campylobacter</taxon>
    </lineage>
</organism>
<dbReference type="SUPFAM" id="SSF53850">
    <property type="entry name" value="Periplasmic binding protein-like II"/>
    <property type="match status" value="1"/>
</dbReference>
<comment type="similarity">
    <text evidence="2 4">Belongs to the bacterial solute-binding protein 3 family.</text>
</comment>
<evidence type="ECO:0000313" key="9">
    <source>
        <dbReference type="Proteomes" id="UP000292583"/>
    </source>
</evidence>
<dbReference type="PROSITE" id="PS01039">
    <property type="entry name" value="SBP_BACTERIAL_3"/>
    <property type="match status" value="1"/>
</dbReference>
<comment type="caution">
    <text evidence="8">The sequence shown here is derived from an EMBL/GenBank/DDBJ whole genome shotgun (WGS) entry which is preliminary data.</text>
</comment>
<evidence type="ECO:0000256" key="4">
    <source>
        <dbReference type="RuleBase" id="RU003744"/>
    </source>
</evidence>
<evidence type="ECO:0000256" key="2">
    <source>
        <dbReference type="ARBA" id="ARBA00010333"/>
    </source>
</evidence>
<dbReference type="Gene3D" id="3.40.190.10">
    <property type="entry name" value="Periplasmic binding protein-like II"/>
    <property type="match status" value="2"/>
</dbReference>
<feature type="domain" description="Solute-binding protein family 3/N-terminal" evidence="6">
    <location>
        <begin position="33"/>
        <end position="251"/>
    </location>
</feature>
<dbReference type="RefSeq" id="WP_131186378.1">
    <property type="nucleotide sequence ID" value="NZ_QPGR01000001.1"/>
</dbReference>
<feature type="chain" id="PRO_5020773183" evidence="5">
    <location>
        <begin position="20"/>
        <end position="251"/>
    </location>
</feature>
<evidence type="ECO:0000259" key="6">
    <source>
        <dbReference type="SMART" id="SM00062"/>
    </source>
</evidence>
<keyword evidence="3 5" id="KW-0732">Signal</keyword>
<evidence type="ECO:0000259" key="7">
    <source>
        <dbReference type="SMART" id="SM00079"/>
    </source>
</evidence>
<dbReference type="InterPro" id="IPR001638">
    <property type="entry name" value="Solute-binding_3/MltF_N"/>
</dbReference>
<feature type="domain" description="Ionotropic glutamate receptor C-terminal" evidence="7">
    <location>
        <begin position="33"/>
        <end position="248"/>
    </location>
</feature>
<dbReference type="GO" id="GO:0030313">
    <property type="term" value="C:cell envelope"/>
    <property type="evidence" value="ECO:0007669"/>
    <property type="project" value="UniProtKB-SubCell"/>
</dbReference>
<evidence type="ECO:0000313" key="8">
    <source>
        <dbReference type="EMBL" id="TBR82429.1"/>
    </source>
</evidence>
<dbReference type="PANTHER" id="PTHR35936:SF17">
    <property type="entry name" value="ARGININE-BINDING EXTRACELLULAR PROTEIN ARTP"/>
    <property type="match status" value="1"/>
</dbReference>
<dbReference type="PROSITE" id="PS51257">
    <property type="entry name" value="PROKAR_LIPOPROTEIN"/>
    <property type="match status" value="1"/>
</dbReference>
<sequence>MKKQILALFFFSIALFFSACDSSKSKNTASNQILNVGIEPTYKPFDYKENSKLTGFDVDLLDAIAQDLNISINWVEMNFDGLIPALKTGKIDMIASAMSVTEERKKSVDFSNTYYMTKNLYIKRKDDISLKTKDDLVNKKIGVQLGTLQENAAKNIKNATVEANADLNVAILALKNKKIDAIILDKDVAKGYLEQNPELNSFFEEDDGSSGFSFAFDKDKQKELIEKINTTLEKLKQNGIYENLLIKYQLK</sequence>
<dbReference type="EMBL" id="QPGR01000001">
    <property type="protein sequence ID" value="TBR82429.1"/>
    <property type="molecule type" value="Genomic_DNA"/>
</dbReference>